<dbReference type="GO" id="GO:0004650">
    <property type="term" value="F:polygalacturonase activity"/>
    <property type="evidence" value="ECO:0007669"/>
    <property type="project" value="InterPro"/>
</dbReference>
<keyword evidence="5" id="KW-0732">Signal</keyword>
<feature type="signal peptide" evidence="5">
    <location>
        <begin position="1"/>
        <end position="24"/>
    </location>
</feature>
<evidence type="ECO:0000256" key="1">
    <source>
        <dbReference type="ARBA" id="ARBA00004613"/>
    </source>
</evidence>
<comment type="similarity">
    <text evidence="4">Belongs to the glycosyl hydrolase 28 family.</text>
</comment>
<proteinExistence type="inferred from homology"/>
<dbReference type="SMART" id="SM00710">
    <property type="entry name" value="PbH1"/>
    <property type="match status" value="3"/>
</dbReference>
<reference evidence="6 7" key="1">
    <citation type="journal article" date="2021" name="Hortic Res">
        <title>The domestication of Cucurbita argyrosperma as revealed by the genome of its wild relative.</title>
        <authorList>
            <person name="Barrera-Redondo J."/>
            <person name="Sanchez-de la Vega G."/>
            <person name="Aguirre-Liguori J.A."/>
            <person name="Castellanos-Morales G."/>
            <person name="Gutierrez-Guerrero Y.T."/>
            <person name="Aguirre-Dugua X."/>
            <person name="Aguirre-Planter E."/>
            <person name="Tenaillon M.I."/>
            <person name="Lira-Saade R."/>
            <person name="Eguiarte L.E."/>
        </authorList>
    </citation>
    <scope>NUCLEOTIDE SEQUENCE [LARGE SCALE GENOMIC DNA]</scope>
    <source>
        <strain evidence="6">JBR-2021</strain>
    </source>
</reference>
<keyword evidence="4" id="KW-0326">Glycosidase</keyword>
<evidence type="ECO:0000256" key="3">
    <source>
        <dbReference type="ARBA" id="ARBA00023316"/>
    </source>
</evidence>
<evidence type="ECO:0000256" key="5">
    <source>
        <dbReference type="SAM" id="SignalP"/>
    </source>
</evidence>
<dbReference type="GO" id="GO:0071555">
    <property type="term" value="P:cell wall organization"/>
    <property type="evidence" value="ECO:0007669"/>
    <property type="project" value="UniProtKB-KW"/>
</dbReference>
<comment type="subcellular location">
    <subcellularLocation>
        <location evidence="1">Secreted</location>
    </subcellularLocation>
</comment>
<name>A0AAV6MWP3_9ROSI</name>
<evidence type="ECO:0000313" key="7">
    <source>
        <dbReference type="Proteomes" id="UP000685013"/>
    </source>
</evidence>
<dbReference type="InterPro" id="IPR006626">
    <property type="entry name" value="PbH1"/>
</dbReference>
<evidence type="ECO:0000256" key="4">
    <source>
        <dbReference type="RuleBase" id="RU361169"/>
    </source>
</evidence>
<sequence>MANTIKTLLLIISSIYFFIQLSSAATYNVITYGAKPDGKTDSTRPFLKAWTSACTSSTPSTINVPKGRFLLNPTTFRGPCKNKITFRLNGTLVAPLDYRALGSSGYWILFIKVNDVSFFGGNIDAKGASYWACRDSGKDCPPGARSLTFNWANNIYLSGLTSLNSRQSHITINSCNNVLVKNVKIMAPDQSPNTDGIHVQSSTDVTITGTTIQTGDDCISIGDGTKNLFMTHIKCGPGHGSAGVKISDVTYKNIGGTSATLEAITFDCSSTKPCDDIRLEDIKLTYKNKAPTSTCNNVGGSSMGILMPQSCL</sequence>
<dbReference type="Pfam" id="PF00295">
    <property type="entry name" value="Glyco_hydro_28"/>
    <property type="match status" value="2"/>
</dbReference>
<feature type="non-terminal residue" evidence="6">
    <location>
        <position position="1"/>
    </location>
</feature>
<dbReference type="EMBL" id="JAGKQH010000011">
    <property type="protein sequence ID" value="KAG6588830.1"/>
    <property type="molecule type" value="Genomic_DNA"/>
</dbReference>
<dbReference type="Proteomes" id="UP000685013">
    <property type="component" value="Chromosome 11"/>
</dbReference>
<dbReference type="AlphaFoldDB" id="A0AAV6MWP3"/>
<dbReference type="GO" id="GO:0005975">
    <property type="term" value="P:carbohydrate metabolic process"/>
    <property type="evidence" value="ECO:0007669"/>
    <property type="project" value="InterPro"/>
</dbReference>
<evidence type="ECO:0008006" key="8">
    <source>
        <dbReference type="Google" id="ProtNLM"/>
    </source>
</evidence>
<dbReference type="GO" id="GO:0005576">
    <property type="term" value="C:extracellular region"/>
    <property type="evidence" value="ECO:0007669"/>
    <property type="project" value="UniProtKB-SubCell"/>
</dbReference>
<protein>
    <recommendedName>
        <fullName evidence="8">Polygalacturonase-like</fullName>
    </recommendedName>
</protein>
<keyword evidence="2" id="KW-0964">Secreted</keyword>
<comment type="caution">
    <text evidence="6">The sequence shown here is derived from an EMBL/GenBank/DDBJ whole genome shotgun (WGS) entry which is preliminary data.</text>
</comment>
<dbReference type="InterPro" id="IPR000743">
    <property type="entry name" value="Glyco_hydro_28"/>
</dbReference>
<keyword evidence="4" id="KW-0378">Hydrolase</keyword>
<evidence type="ECO:0000313" key="6">
    <source>
        <dbReference type="EMBL" id="KAG6588830.1"/>
    </source>
</evidence>
<dbReference type="PANTHER" id="PTHR31375">
    <property type="match status" value="1"/>
</dbReference>
<keyword evidence="3" id="KW-0961">Cell wall biogenesis/degradation</keyword>
<feature type="chain" id="PRO_5043675259" description="Polygalacturonase-like" evidence="5">
    <location>
        <begin position="25"/>
        <end position="312"/>
    </location>
</feature>
<accession>A0AAV6MWP3</accession>
<evidence type="ECO:0000256" key="2">
    <source>
        <dbReference type="ARBA" id="ARBA00022525"/>
    </source>
</evidence>
<keyword evidence="7" id="KW-1185">Reference proteome</keyword>
<organism evidence="6 7">
    <name type="scientific">Cucurbita argyrosperma subsp. sororia</name>
    <dbReference type="NCBI Taxonomy" id="37648"/>
    <lineage>
        <taxon>Eukaryota</taxon>
        <taxon>Viridiplantae</taxon>
        <taxon>Streptophyta</taxon>
        <taxon>Embryophyta</taxon>
        <taxon>Tracheophyta</taxon>
        <taxon>Spermatophyta</taxon>
        <taxon>Magnoliopsida</taxon>
        <taxon>eudicotyledons</taxon>
        <taxon>Gunneridae</taxon>
        <taxon>Pentapetalae</taxon>
        <taxon>rosids</taxon>
        <taxon>fabids</taxon>
        <taxon>Cucurbitales</taxon>
        <taxon>Cucurbitaceae</taxon>
        <taxon>Cucurbiteae</taxon>
        <taxon>Cucurbita</taxon>
    </lineage>
</organism>
<gene>
    <name evidence="6" type="ORF">SDJN03_17395</name>
</gene>